<keyword evidence="8" id="KW-0808">Transferase</keyword>
<evidence type="ECO:0000313" key="12">
    <source>
        <dbReference type="EMBL" id="CAB0032910.1"/>
    </source>
</evidence>
<dbReference type="GO" id="GO:0003676">
    <property type="term" value="F:nucleic acid binding"/>
    <property type="evidence" value="ECO:0007669"/>
    <property type="project" value="InterPro"/>
</dbReference>
<feature type="compositionally biased region" description="Basic and acidic residues" evidence="10">
    <location>
        <begin position="396"/>
        <end position="416"/>
    </location>
</feature>
<name>A0A6H5I910_9HYME</name>
<dbReference type="Pfam" id="PF13976">
    <property type="entry name" value="gag_pre-integrs"/>
    <property type="match status" value="1"/>
</dbReference>
<dbReference type="InterPro" id="IPR039537">
    <property type="entry name" value="Retrotran_Ty1/copia-like"/>
</dbReference>
<gene>
    <name evidence="12" type="ORF">TBRA_LOCUS4834</name>
</gene>
<evidence type="ECO:0000256" key="8">
    <source>
        <dbReference type="ARBA" id="ARBA00022932"/>
    </source>
</evidence>
<feature type="region of interest" description="Disordered" evidence="10">
    <location>
        <begin position="396"/>
        <end position="439"/>
    </location>
</feature>
<dbReference type="Pfam" id="PF00665">
    <property type="entry name" value="rve"/>
    <property type="match status" value="1"/>
</dbReference>
<dbReference type="PANTHER" id="PTHR42648">
    <property type="entry name" value="TRANSPOSASE, PUTATIVE-RELATED"/>
    <property type="match status" value="1"/>
</dbReference>
<dbReference type="InterPro" id="IPR057670">
    <property type="entry name" value="SH3_retrovirus"/>
</dbReference>
<dbReference type="GO" id="GO:0046872">
    <property type="term" value="F:metal ion binding"/>
    <property type="evidence" value="ECO:0007669"/>
    <property type="project" value="UniProtKB-KW"/>
</dbReference>
<dbReference type="GO" id="GO:0006310">
    <property type="term" value="P:DNA recombination"/>
    <property type="evidence" value="ECO:0007669"/>
    <property type="project" value="UniProtKB-KW"/>
</dbReference>
<dbReference type="Gene3D" id="3.30.420.10">
    <property type="entry name" value="Ribonuclease H-like superfamily/Ribonuclease H"/>
    <property type="match status" value="1"/>
</dbReference>
<keyword evidence="5" id="KW-0460">Magnesium</keyword>
<dbReference type="InterPro" id="IPR012337">
    <property type="entry name" value="RNaseH-like_sf"/>
</dbReference>
<keyword evidence="13" id="KW-1185">Reference proteome</keyword>
<dbReference type="InterPro" id="IPR036397">
    <property type="entry name" value="RNaseH_sf"/>
</dbReference>
<feature type="region of interest" description="Disordered" evidence="10">
    <location>
        <begin position="457"/>
        <end position="490"/>
    </location>
</feature>
<dbReference type="GO" id="GO:0015074">
    <property type="term" value="P:DNA integration"/>
    <property type="evidence" value="ECO:0007669"/>
    <property type="project" value="UniProtKB-KW"/>
</dbReference>
<dbReference type="EMBL" id="CADCXV010000693">
    <property type="protein sequence ID" value="CAB0032910.1"/>
    <property type="molecule type" value="Genomic_DNA"/>
</dbReference>
<dbReference type="PANTHER" id="PTHR42648:SF11">
    <property type="entry name" value="TRANSPOSON TY4-P GAG-POL POLYPROTEIN"/>
    <property type="match status" value="1"/>
</dbReference>
<dbReference type="SUPFAM" id="SSF53098">
    <property type="entry name" value="Ribonuclease H-like"/>
    <property type="match status" value="1"/>
</dbReference>
<dbReference type="AlphaFoldDB" id="A0A6H5I910"/>
<keyword evidence="8" id="KW-0239">DNA-directed DNA polymerase</keyword>
<feature type="domain" description="Integrase catalytic" evidence="11">
    <location>
        <begin position="123"/>
        <end position="303"/>
    </location>
</feature>
<sequence length="518" mass="59024">MSTAELMLEINAVKSVVVALSSQVDDQAKAVEEVMTVAKANQEYLRHIHGMVKKLTEKFEKYEIEIDDNKNKVIPSSGMLWHIRLGHASIDYLKELQKQEDKLKLVKFTREIQDCETCVLAKMEKLPFKNNRDRSDRSLHKIHTDTLGPISPTSFPDRNRFIIVFIDDYSRYAKVYCVKNKSESGDCLEDFIEHIRNLSDSKERICYIRADNGTEFTGGKFEEIMKKEGISRDFAPPYTPELNGTAERFNKTIQKKIRALMIDAGLPSTMWELAANAATYIYNRTPHKGIEFKTPLSMINKKRNNHISELKRFGCLSYIRIPQTETKFSVRALKAFLVGYLSTGYLLWHPKSSRFIVTRDVKFNEKVVYKDTTSYEEKPRQNIEVEEQLTFDIEASEKNAKSDEPDSVEKTKETNKQTKTAKKRKVEGPGGVLSARAHERMPAAARRAVLYSAARMARDGGSSGGCGEPLLESQPRSGADPSEAEKRRRSAELGVTYSACLIIRDFGVYHNPQTSYIE</sequence>
<dbReference type="InterPro" id="IPR025724">
    <property type="entry name" value="GAG-pre-integrase_dom"/>
</dbReference>
<evidence type="ECO:0000256" key="6">
    <source>
        <dbReference type="ARBA" id="ARBA00022908"/>
    </source>
</evidence>
<proteinExistence type="predicted"/>
<evidence type="ECO:0000256" key="5">
    <source>
        <dbReference type="ARBA" id="ARBA00022842"/>
    </source>
</evidence>
<evidence type="ECO:0000256" key="7">
    <source>
        <dbReference type="ARBA" id="ARBA00022918"/>
    </source>
</evidence>
<dbReference type="GO" id="GO:0003964">
    <property type="term" value="F:RNA-directed DNA polymerase activity"/>
    <property type="evidence" value="ECO:0007669"/>
    <property type="project" value="UniProtKB-KW"/>
</dbReference>
<evidence type="ECO:0000256" key="1">
    <source>
        <dbReference type="ARBA" id="ARBA00022722"/>
    </source>
</evidence>
<dbReference type="Proteomes" id="UP000479190">
    <property type="component" value="Unassembled WGS sequence"/>
</dbReference>
<dbReference type="GO" id="GO:0003887">
    <property type="term" value="F:DNA-directed DNA polymerase activity"/>
    <property type="evidence" value="ECO:0007669"/>
    <property type="project" value="UniProtKB-KW"/>
</dbReference>
<evidence type="ECO:0000256" key="10">
    <source>
        <dbReference type="SAM" id="MobiDB-lite"/>
    </source>
</evidence>
<keyword evidence="8" id="KW-0548">Nucleotidyltransferase</keyword>
<dbReference type="PROSITE" id="PS50994">
    <property type="entry name" value="INTEGRASE"/>
    <property type="match status" value="1"/>
</dbReference>
<accession>A0A6H5I910</accession>
<dbReference type="GO" id="GO:0016787">
    <property type="term" value="F:hydrolase activity"/>
    <property type="evidence" value="ECO:0007669"/>
    <property type="project" value="UniProtKB-KW"/>
</dbReference>
<keyword evidence="2" id="KW-0479">Metal-binding</keyword>
<evidence type="ECO:0000313" key="13">
    <source>
        <dbReference type="Proteomes" id="UP000479190"/>
    </source>
</evidence>
<dbReference type="InterPro" id="IPR001584">
    <property type="entry name" value="Integrase_cat-core"/>
</dbReference>
<evidence type="ECO:0000256" key="2">
    <source>
        <dbReference type="ARBA" id="ARBA00022723"/>
    </source>
</evidence>
<evidence type="ECO:0000256" key="3">
    <source>
        <dbReference type="ARBA" id="ARBA00022759"/>
    </source>
</evidence>
<dbReference type="GO" id="GO:0004519">
    <property type="term" value="F:endonuclease activity"/>
    <property type="evidence" value="ECO:0007669"/>
    <property type="project" value="UniProtKB-KW"/>
</dbReference>
<keyword evidence="3" id="KW-0255">Endonuclease</keyword>
<keyword evidence="9" id="KW-0233">DNA recombination</keyword>
<dbReference type="OrthoDB" id="7607323at2759"/>
<keyword evidence="4" id="KW-0378">Hydrolase</keyword>
<evidence type="ECO:0000256" key="9">
    <source>
        <dbReference type="ARBA" id="ARBA00023172"/>
    </source>
</evidence>
<evidence type="ECO:0000259" key="11">
    <source>
        <dbReference type="PROSITE" id="PS50994"/>
    </source>
</evidence>
<protein>
    <recommendedName>
        <fullName evidence="11">Integrase catalytic domain-containing protein</fullName>
    </recommendedName>
</protein>
<keyword evidence="7" id="KW-0695">RNA-directed DNA polymerase</keyword>
<keyword evidence="1" id="KW-0540">Nuclease</keyword>
<organism evidence="12 13">
    <name type="scientific">Trichogramma brassicae</name>
    <dbReference type="NCBI Taxonomy" id="86971"/>
    <lineage>
        <taxon>Eukaryota</taxon>
        <taxon>Metazoa</taxon>
        <taxon>Ecdysozoa</taxon>
        <taxon>Arthropoda</taxon>
        <taxon>Hexapoda</taxon>
        <taxon>Insecta</taxon>
        <taxon>Pterygota</taxon>
        <taxon>Neoptera</taxon>
        <taxon>Endopterygota</taxon>
        <taxon>Hymenoptera</taxon>
        <taxon>Apocrita</taxon>
        <taxon>Proctotrupomorpha</taxon>
        <taxon>Chalcidoidea</taxon>
        <taxon>Trichogrammatidae</taxon>
        <taxon>Trichogramma</taxon>
    </lineage>
</organism>
<evidence type="ECO:0000256" key="4">
    <source>
        <dbReference type="ARBA" id="ARBA00022801"/>
    </source>
</evidence>
<reference evidence="12 13" key="1">
    <citation type="submission" date="2020-02" db="EMBL/GenBank/DDBJ databases">
        <authorList>
            <person name="Ferguson B K."/>
        </authorList>
    </citation>
    <scope>NUCLEOTIDE SEQUENCE [LARGE SCALE GENOMIC DNA]</scope>
</reference>
<keyword evidence="6" id="KW-0229">DNA integration</keyword>
<dbReference type="Pfam" id="PF25597">
    <property type="entry name" value="SH3_retrovirus"/>
    <property type="match status" value="1"/>
</dbReference>